<dbReference type="InterPro" id="IPR011817">
    <property type="entry name" value="Uridylate_kinase"/>
</dbReference>
<evidence type="ECO:0000256" key="2">
    <source>
        <dbReference type="ARBA" id="ARBA00004791"/>
    </source>
</evidence>
<dbReference type="InterPro" id="IPR015963">
    <property type="entry name" value="Uridylate_kinase_bac"/>
</dbReference>
<dbReference type="GO" id="GO:0005524">
    <property type="term" value="F:ATP binding"/>
    <property type="evidence" value="ECO:0007669"/>
    <property type="project" value="UniProtKB-KW"/>
</dbReference>
<evidence type="ECO:0000259" key="12">
    <source>
        <dbReference type="Pfam" id="PF00696"/>
    </source>
</evidence>
<dbReference type="RefSeq" id="WP_239086820.1">
    <property type="nucleotide sequence ID" value="NZ_BAAATT010000030.1"/>
</dbReference>
<comment type="subcellular location">
    <subcellularLocation>
        <location evidence="1 11">Cytoplasm</location>
    </subcellularLocation>
</comment>
<evidence type="ECO:0000256" key="4">
    <source>
        <dbReference type="ARBA" id="ARBA00022490"/>
    </source>
</evidence>
<comment type="activity regulation">
    <text evidence="11">Inhibited by UTP.</text>
</comment>
<accession>A0A8J3LLC2</accession>
<dbReference type="GO" id="GO:0044210">
    <property type="term" value="P:'de novo' CTP biosynthetic process"/>
    <property type="evidence" value="ECO:0007669"/>
    <property type="project" value="UniProtKB-UniRule"/>
</dbReference>
<comment type="catalytic activity">
    <reaction evidence="10 11">
        <text>UMP + ATP = UDP + ADP</text>
        <dbReference type="Rhea" id="RHEA:24400"/>
        <dbReference type="ChEBI" id="CHEBI:30616"/>
        <dbReference type="ChEBI" id="CHEBI:57865"/>
        <dbReference type="ChEBI" id="CHEBI:58223"/>
        <dbReference type="ChEBI" id="CHEBI:456216"/>
        <dbReference type="EC" id="2.7.4.22"/>
    </reaction>
</comment>
<feature type="binding site" evidence="11">
    <location>
        <position position="168"/>
    </location>
    <ligand>
        <name>ATP</name>
        <dbReference type="ChEBI" id="CHEBI:30616"/>
    </ligand>
</feature>
<dbReference type="SUPFAM" id="SSF53633">
    <property type="entry name" value="Carbamate kinase-like"/>
    <property type="match status" value="1"/>
</dbReference>
<evidence type="ECO:0000256" key="1">
    <source>
        <dbReference type="ARBA" id="ARBA00004496"/>
    </source>
</evidence>
<sequence>MERVLLKMSGEAVVDVEGEHVISAERLDVFCRQIALARADRPMLSLSVVVGGGNILRGKQLEGVDRTKADYMGMLATVINALALGDAMDKLGLESRVMTGIEMPRVAEPFILGRALRHLQKNRIVIFAGGTGNPYFTTDTAAALRAAEIGAEVILLAKFGTDGVYDKDPRQFADAKKYRQMSFNTLMTQNLQVMDSTAVSLCRDNGTPIYVFDMEAENAVTDALLGGRKFGTLITESAPDVFEQEVVSRA</sequence>
<dbReference type="AlphaFoldDB" id="A0A8J3LLC2"/>
<dbReference type="Pfam" id="PF00696">
    <property type="entry name" value="AA_kinase"/>
    <property type="match status" value="1"/>
</dbReference>
<comment type="function">
    <text evidence="11">Catalyzes the reversible phosphorylation of UMP to UDP.</text>
</comment>
<dbReference type="PANTHER" id="PTHR42833">
    <property type="entry name" value="URIDYLATE KINASE"/>
    <property type="match status" value="1"/>
</dbReference>
<evidence type="ECO:0000256" key="6">
    <source>
        <dbReference type="ARBA" id="ARBA00022741"/>
    </source>
</evidence>
<organism evidence="13 14">
    <name type="scientific">Catellatospora methionotrophica</name>
    <dbReference type="NCBI Taxonomy" id="121620"/>
    <lineage>
        <taxon>Bacteria</taxon>
        <taxon>Bacillati</taxon>
        <taxon>Actinomycetota</taxon>
        <taxon>Actinomycetes</taxon>
        <taxon>Micromonosporales</taxon>
        <taxon>Micromonosporaceae</taxon>
        <taxon>Catellatospora</taxon>
    </lineage>
</organism>
<keyword evidence="5 11" id="KW-0808">Transferase</keyword>
<evidence type="ECO:0000256" key="11">
    <source>
        <dbReference type="HAMAP-Rule" id="MF_01220"/>
    </source>
</evidence>
<keyword evidence="9 11" id="KW-0665">Pyrimidine biosynthesis</keyword>
<comment type="similarity">
    <text evidence="3 11">Belongs to the UMP kinase family.</text>
</comment>
<dbReference type="CDD" id="cd04254">
    <property type="entry name" value="AAK_UMPK-PyrH-Ec"/>
    <property type="match status" value="1"/>
</dbReference>
<keyword evidence="7 11" id="KW-0418">Kinase</keyword>
<protein>
    <recommendedName>
        <fullName evidence="11">Uridylate kinase</fullName>
        <shortName evidence="11">UK</shortName>
        <ecNumber evidence="11">2.7.4.22</ecNumber>
    </recommendedName>
    <alternativeName>
        <fullName evidence="11">Uridine monophosphate kinase</fullName>
        <shortName evidence="11">UMP kinase</shortName>
        <shortName evidence="11">UMPK</shortName>
    </alternativeName>
</protein>
<keyword evidence="8 11" id="KW-0067">ATP-binding</keyword>
<feature type="binding site" evidence="11">
    <location>
        <position position="52"/>
    </location>
    <ligand>
        <name>UMP</name>
        <dbReference type="ChEBI" id="CHEBI:57865"/>
    </ligand>
</feature>
<feature type="binding site" evidence="11">
    <location>
        <begin position="7"/>
        <end position="10"/>
    </location>
    <ligand>
        <name>ATP</name>
        <dbReference type="ChEBI" id="CHEBI:30616"/>
    </ligand>
</feature>
<feature type="domain" description="Aspartate/glutamate/uridylate kinase" evidence="12">
    <location>
        <begin position="3"/>
        <end position="213"/>
    </location>
</feature>
<dbReference type="NCBIfam" id="TIGR02075">
    <property type="entry name" value="pyrH_bact"/>
    <property type="match status" value="1"/>
</dbReference>
<gene>
    <name evidence="13" type="primary">pyrH_1</name>
    <name evidence="11" type="synonym">pyrH</name>
    <name evidence="13" type="ORF">Cme02nite_56480</name>
</gene>
<feature type="binding site" evidence="11">
    <location>
        <position position="53"/>
    </location>
    <ligand>
        <name>ATP</name>
        <dbReference type="ChEBI" id="CHEBI:30616"/>
    </ligand>
</feature>
<evidence type="ECO:0000256" key="10">
    <source>
        <dbReference type="ARBA" id="ARBA00047767"/>
    </source>
</evidence>
<keyword evidence="6 11" id="KW-0547">Nucleotide-binding</keyword>
<dbReference type="PIRSF" id="PIRSF005650">
    <property type="entry name" value="Uridylate_kin"/>
    <property type="match status" value="1"/>
</dbReference>
<evidence type="ECO:0000256" key="3">
    <source>
        <dbReference type="ARBA" id="ARBA00007614"/>
    </source>
</evidence>
<evidence type="ECO:0000256" key="7">
    <source>
        <dbReference type="ARBA" id="ARBA00022777"/>
    </source>
</evidence>
<proteinExistence type="inferred from homology"/>
<dbReference type="Proteomes" id="UP000660339">
    <property type="component" value="Unassembled WGS sequence"/>
</dbReference>
<feature type="binding site" evidence="11">
    <location>
        <position position="165"/>
    </location>
    <ligand>
        <name>ATP</name>
        <dbReference type="ChEBI" id="CHEBI:30616"/>
    </ligand>
</feature>
<evidence type="ECO:0000313" key="13">
    <source>
        <dbReference type="EMBL" id="GIG17316.1"/>
    </source>
</evidence>
<evidence type="ECO:0000256" key="9">
    <source>
        <dbReference type="ARBA" id="ARBA00022975"/>
    </source>
</evidence>
<dbReference type="GO" id="GO:0033862">
    <property type="term" value="F:UMP kinase activity"/>
    <property type="evidence" value="ECO:0007669"/>
    <property type="project" value="UniProtKB-EC"/>
</dbReference>
<dbReference type="HAMAP" id="MF_01220_B">
    <property type="entry name" value="PyrH_B"/>
    <property type="match status" value="1"/>
</dbReference>
<comment type="caution">
    <text evidence="13">The sequence shown here is derived from an EMBL/GenBank/DDBJ whole genome shotgun (WGS) entry which is preliminary data.</text>
</comment>
<dbReference type="InterPro" id="IPR001048">
    <property type="entry name" value="Asp/Glu/Uridylate_kinase"/>
</dbReference>
<keyword evidence="4 11" id="KW-0963">Cytoplasm</keyword>
<comment type="caution">
    <text evidence="11">Lacks conserved residue(s) required for the propagation of feature annotation.</text>
</comment>
<feature type="binding site" evidence="11">
    <location>
        <position position="57"/>
    </location>
    <ligand>
        <name>ATP</name>
        <dbReference type="ChEBI" id="CHEBI:30616"/>
    </ligand>
</feature>
<dbReference type="UniPathway" id="UPA00159">
    <property type="reaction ID" value="UER00275"/>
</dbReference>
<dbReference type="EMBL" id="BONJ01000030">
    <property type="protein sequence ID" value="GIG17316.1"/>
    <property type="molecule type" value="Genomic_DNA"/>
</dbReference>
<evidence type="ECO:0000256" key="5">
    <source>
        <dbReference type="ARBA" id="ARBA00022679"/>
    </source>
</evidence>
<dbReference type="GO" id="GO:0006225">
    <property type="term" value="P:UDP biosynthetic process"/>
    <property type="evidence" value="ECO:0007669"/>
    <property type="project" value="TreeGrafter"/>
</dbReference>
<feature type="binding site" evidence="11">
    <location>
        <position position="70"/>
    </location>
    <ligand>
        <name>UMP</name>
        <dbReference type="ChEBI" id="CHEBI:57865"/>
    </ligand>
</feature>
<dbReference type="Gene3D" id="3.40.1160.10">
    <property type="entry name" value="Acetylglutamate kinase-like"/>
    <property type="match status" value="1"/>
</dbReference>
<dbReference type="InterPro" id="IPR036393">
    <property type="entry name" value="AceGlu_kinase-like_sf"/>
</dbReference>
<dbReference type="EC" id="2.7.4.22" evidence="11"/>
<dbReference type="GO" id="GO:0005737">
    <property type="term" value="C:cytoplasm"/>
    <property type="evidence" value="ECO:0007669"/>
    <property type="project" value="UniProtKB-SubCell"/>
</dbReference>
<evidence type="ECO:0000313" key="14">
    <source>
        <dbReference type="Proteomes" id="UP000660339"/>
    </source>
</evidence>
<comment type="subunit">
    <text evidence="11">Homohexamer.</text>
</comment>
<feature type="binding site" evidence="11">
    <location>
        <begin position="131"/>
        <end position="138"/>
    </location>
    <ligand>
        <name>UMP</name>
        <dbReference type="ChEBI" id="CHEBI:57865"/>
    </ligand>
</feature>
<reference evidence="13" key="1">
    <citation type="submission" date="2021-01" db="EMBL/GenBank/DDBJ databases">
        <title>Whole genome shotgun sequence of Catellatospora methionotrophica NBRC 14553.</title>
        <authorList>
            <person name="Komaki H."/>
            <person name="Tamura T."/>
        </authorList>
    </citation>
    <scope>NUCLEOTIDE SEQUENCE</scope>
    <source>
        <strain evidence="13">NBRC 14553</strain>
    </source>
</reference>
<dbReference type="PANTHER" id="PTHR42833:SF4">
    <property type="entry name" value="URIDYLATE KINASE PUMPKIN, CHLOROPLASTIC"/>
    <property type="match status" value="1"/>
</dbReference>
<dbReference type="FunFam" id="3.40.1160.10:FF:000001">
    <property type="entry name" value="Uridylate kinase"/>
    <property type="match status" value="1"/>
</dbReference>
<comment type="pathway">
    <text evidence="2 11">Pyrimidine metabolism; CTP biosynthesis via de novo pathway; UDP from UMP (UMPK route): step 1/1.</text>
</comment>
<name>A0A8J3LLC2_9ACTN</name>
<keyword evidence="14" id="KW-1185">Reference proteome</keyword>
<evidence type="ECO:0000256" key="8">
    <source>
        <dbReference type="ARBA" id="ARBA00022840"/>
    </source>
</evidence>